<dbReference type="GO" id="GO:0004301">
    <property type="term" value="F:epoxide hydrolase activity"/>
    <property type="evidence" value="ECO:0007669"/>
    <property type="project" value="TreeGrafter"/>
</dbReference>
<dbReference type="SUPFAM" id="SSF53474">
    <property type="entry name" value="alpha/beta-Hydrolases"/>
    <property type="match status" value="1"/>
</dbReference>
<dbReference type="STRING" id="1619308.B5808_18915"/>
<sequence length="378" mass="41902">MTKAVEFAPRVGDDELEELRARLRWTRWPDVIEGSGWTRGIDVVWLRDLCAYWADGFDWRAQEDALNRLPRHLVEVGGLRIHVVHALSAGNGDGRHGTPLLLCHGWPDSFWRYTKVIGPLTEAGYDVIVPDMPGFGYSEAPRDRVLDSRAVAALWAELMTTLGYDRFLVAGGDIGSHVARYLALDHPERVAAVHRTDAGLPPATLDPSTLSDPERVWMARASEWSAAEGAYAAMQRTKPDTAAVGLTDSPAGVAAWILEKLHAWSDLGPGGALEDVYSRDELLTAVSIYWHTGTIASSLRMYQANAAIPAEQLMRRVEVPSGFSLYPGDIATPPDEWLQRMAEVARVTRPERGGHFAPFEVPESYVTEITSFFEPYRP</sequence>
<organism evidence="4 5">
    <name type="scientific">Cnuibacter physcomitrellae</name>
    <dbReference type="NCBI Taxonomy" id="1619308"/>
    <lineage>
        <taxon>Bacteria</taxon>
        <taxon>Bacillati</taxon>
        <taxon>Actinomycetota</taxon>
        <taxon>Actinomycetes</taxon>
        <taxon>Micrococcales</taxon>
        <taxon>Microbacteriaceae</taxon>
        <taxon>Cnuibacter</taxon>
    </lineage>
</organism>
<dbReference type="PRINTS" id="PR00111">
    <property type="entry name" value="ABHYDROLASE"/>
</dbReference>
<dbReference type="PANTHER" id="PTHR21661:SF35">
    <property type="entry name" value="EPOXIDE HYDROLASE"/>
    <property type="match status" value="1"/>
</dbReference>
<evidence type="ECO:0000313" key="4">
    <source>
        <dbReference type="EMBL" id="ARJ07067.1"/>
    </source>
</evidence>
<dbReference type="PANTHER" id="PTHR21661">
    <property type="entry name" value="EPOXIDE HYDROLASE 1-RELATED"/>
    <property type="match status" value="1"/>
</dbReference>
<evidence type="ECO:0000256" key="2">
    <source>
        <dbReference type="ARBA" id="ARBA00022797"/>
    </source>
</evidence>
<keyword evidence="2" id="KW-0058">Aromatic hydrocarbons catabolism</keyword>
<dbReference type="Proteomes" id="UP000192775">
    <property type="component" value="Chromosome"/>
</dbReference>
<accession>A0A1X9LPN0</accession>
<dbReference type="KEGG" id="cphy:B5808_18915"/>
<dbReference type="InterPro" id="IPR010497">
    <property type="entry name" value="Epoxide_hydro_N"/>
</dbReference>
<evidence type="ECO:0000313" key="5">
    <source>
        <dbReference type="Proteomes" id="UP000192775"/>
    </source>
</evidence>
<name>A0A1X9LPN0_9MICO</name>
<dbReference type="GO" id="GO:0097176">
    <property type="term" value="P:epoxide metabolic process"/>
    <property type="evidence" value="ECO:0007669"/>
    <property type="project" value="TreeGrafter"/>
</dbReference>
<dbReference type="RefSeq" id="WP_085021204.1">
    <property type="nucleotide sequence ID" value="NZ_BMHD01000001.1"/>
</dbReference>
<protein>
    <submittedName>
        <fullName evidence="4">Multidrug MFS transporter</fullName>
    </submittedName>
</protein>
<dbReference type="PRINTS" id="PR00412">
    <property type="entry name" value="EPOXHYDRLASE"/>
</dbReference>
<keyword evidence="5" id="KW-1185">Reference proteome</keyword>
<dbReference type="Gene3D" id="3.40.50.1820">
    <property type="entry name" value="alpha/beta hydrolase"/>
    <property type="match status" value="1"/>
</dbReference>
<dbReference type="InterPro" id="IPR000073">
    <property type="entry name" value="AB_hydrolase_1"/>
</dbReference>
<dbReference type="InterPro" id="IPR000639">
    <property type="entry name" value="Epox_hydrolase-like"/>
</dbReference>
<evidence type="ECO:0000256" key="3">
    <source>
        <dbReference type="ARBA" id="ARBA00022801"/>
    </source>
</evidence>
<dbReference type="InterPro" id="IPR029058">
    <property type="entry name" value="AB_hydrolase_fold"/>
</dbReference>
<comment type="similarity">
    <text evidence="1">Belongs to the peptidase S33 family.</text>
</comment>
<evidence type="ECO:0000256" key="1">
    <source>
        <dbReference type="ARBA" id="ARBA00010088"/>
    </source>
</evidence>
<dbReference type="PIRSF" id="PIRSF001112">
    <property type="entry name" value="Epoxide_hydrolase"/>
    <property type="match status" value="1"/>
</dbReference>
<proteinExistence type="inferred from homology"/>
<dbReference type="InterPro" id="IPR016292">
    <property type="entry name" value="Epoxide_hydrolase"/>
</dbReference>
<dbReference type="EMBL" id="CP020715">
    <property type="protein sequence ID" value="ARJ07067.1"/>
    <property type="molecule type" value="Genomic_DNA"/>
</dbReference>
<dbReference type="Pfam" id="PF06441">
    <property type="entry name" value="EHN"/>
    <property type="match status" value="1"/>
</dbReference>
<dbReference type="AlphaFoldDB" id="A0A1X9LPN0"/>
<reference evidence="4 5" key="1">
    <citation type="submission" date="2017-04" db="EMBL/GenBank/DDBJ databases">
        <authorList>
            <person name="Afonso C.L."/>
            <person name="Miller P.J."/>
            <person name="Scott M.A."/>
            <person name="Spackman E."/>
            <person name="Goraichik I."/>
            <person name="Dimitrov K.M."/>
            <person name="Suarez D.L."/>
            <person name="Swayne D.E."/>
        </authorList>
    </citation>
    <scope>NUCLEOTIDE SEQUENCE [LARGE SCALE GENOMIC DNA]</scope>
    <source>
        <strain evidence="5">XA(T)</strain>
    </source>
</reference>
<keyword evidence="3" id="KW-0378">Hydrolase</keyword>
<gene>
    <name evidence="4" type="ORF">B5808_18915</name>
</gene>